<organism evidence="2 3">
    <name type="scientific">Acropora cervicornis</name>
    <name type="common">Staghorn coral</name>
    <dbReference type="NCBI Taxonomy" id="6130"/>
    <lineage>
        <taxon>Eukaryota</taxon>
        <taxon>Metazoa</taxon>
        <taxon>Cnidaria</taxon>
        <taxon>Anthozoa</taxon>
        <taxon>Hexacorallia</taxon>
        <taxon>Scleractinia</taxon>
        <taxon>Astrocoeniina</taxon>
        <taxon>Acroporidae</taxon>
        <taxon>Acropora</taxon>
    </lineage>
</organism>
<feature type="compositionally biased region" description="Polar residues" evidence="1">
    <location>
        <begin position="253"/>
        <end position="266"/>
    </location>
</feature>
<reference evidence="2" key="1">
    <citation type="journal article" date="2023" name="G3 (Bethesda)">
        <title>Whole genome assembly and annotation of the endangered Caribbean coral Acropora cervicornis.</title>
        <authorList>
            <person name="Selwyn J.D."/>
            <person name="Vollmer S.V."/>
        </authorList>
    </citation>
    <scope>NUCLEOTIDE SEQUENCE</scope>
    <source>
        <strain evidence="2">K2</strain>
    </source>
</reference>
<sequence>MAEDGRISVESKQIVLNVHEKLRKEIREIAVKKSWSEEQKKAFEEKLCELYHHSVEDTIKENVTVGGQEWDNISPQFEVTSNSVIQEEMEPINQERTAQVFAICSELEDLLKDTTCKRKKYPQQITERIQIILESRKAMLENYQLLSKSESPLSSLHVLMPEFEEYMQRFKTACQKIPQLSKSFQDFQEKVLRLQQAIQCHNVLQKSETDAILFGRDNNDIDINTPQKIETNTSESNSENITWFEGPQKKSQPEQIHISTQSSYCT</sequence>
<evidence type="ECO:0000313" key="3">
    <source>
        <dbReference type="Proteomes" id="UP001249851"/>
    </source>
</evidence>
<reference evidence="2" key="2">
    <citation type="journal article" date="2023" name="Science">
        <title>Genomic signatures of disease resistance in endangered staghorn corals.</title>
        <authorList>
            <person name="Vollmer S.V."/>
            <person name="Selwyn J.D."/>
            <person name="Despard B.A."/>
            <person name="Roesel C.L."/>
        </authorList>
    </citation>
    <scope>NUCLEOTIDE SEQUENCE</scope>
    <source>
        <strain evidence="2">K2</strain>
    </source>
</reference>
<dbReference type="PANTHER" id="PTHR31749:SF3">
    <property type="entry name" value="KINETOCHORE-ASSOCIATED PROTEIN NSL1 HOMOLOG"/>
    <property type="match status" value="1"/>
</dbReference>
<dbReference type="PANTHER" id="PTHR31749">
    <property type="entry name" value="KINETOCHORE-ASSOCIATED PROTEIN NSL1 HOMOLOG"/>
    <property type="match status" value="1"/>
</dbReference>
<dbReference type="Pfam" id="PF08641">
    <property type="entry name" value="Mis14"/>
    <property type="match status" value="1"/>
</dbReference>
<feature type="region of interest" description="Disordered" evidence="1">
    <location>
        <begin position="245"/>
        <end position="266"/>
    </location>
</feature>
<dbReference type="InterPro" id="IPR013950">
    <property type="entry name" value="Mis14/Nsl1"/>
</dbReference>
<evidence type="ECO:0000313" key="2">
    <source>
        <dbReference type="EMBL" id="KAK2560931.1"/>
    </source>
</evidence>
<keyword evidence="3" id="KW-1185">Reference proteome</keyword>
<accession>A0AAD9QH99</accession>
<dbReference type="EMBL" id="JARQWQ010000034">
    <property type="protein sequence ID" value="KAK2560931.1"/>
    <property type="molecule type" value="Genomic_DNA"/>
</dbReference>
<proteinExistence type="predicted"/>
<dbReference type="AlphaFoldDB" id="A0AAD9QH99"/>
<dbReference type="Proteomes" id="UP001249851">
    <property type="component" value="Unassembled WGS sequence"/>
</dbReference>
<protein>
    <submittedName>
        <fullName evidence="2">Uncharacterized protein</fullName>
    </submittedName>
</protein>
<dbReference type="GO" id="GO:0000070">
    <property type="term" value="P:mitotic sister chromatid segregation"/>
    <property type="evidence" value="ECO:0007669"/>
    <property type="project" value="InterPro"/>
</dbReference>
<gene>
    <name evidence="2" type="ORF">P5673_016046</name>
</gene>
<comment type="caution">
    <text evidence="2">The sequence shown here is derived from an EMBL/GenBank/DDBJ whole genome shotgun (WGS) entry which is preliminary data.</text>
</comment>
<evidence type="ECO:0000256" key="1">
    <source>
        <dbReference type="SAM" id="MobiDB-lite"/>
    </source>
</evidence>
<dbReference type="GO" id="GO:0000444">
    <property type="term" value="C:MIS12/MIND type complex"/>
    <property type="evidence" value="ECO:0007669"/>
    <property type="project" value="TreeGrafter"/>
</dbReference>
<name>A0AAD9QH99_ACRCE</name>